<protein>
    <submittedName>
        <fullName evidence="2">Uncharacterized protein</fullName>
    </submittedName>
</protein>
<dbReference type="Proteomes" id="UP001180531">
    <property type="component" value="Unassembled WGS sequence"/>
</dbReference>
<dbReference type="RefSeq" id="WP_311609451.1">
    <property type="nucleotide sequence ID" value="NZ_JAVRFI010000004.1"/>
</dbReference>
<keyword evidence="3" id="KW-1185">Reference proteome</keyword>
<evidence type="ECO:0000313" key="2">
    <source>
        <dbReference type="EMBL" id="MDT0449247.1"/>
    </source>
</evidence>
<gene>
    <name evidence="2" type="ORF">RM609_09175</name>
</gene>
<reference evidence="2" key="1">
    <citation type="submission" date="2024-05" db="EMBL/GenBank/DDBJ databases">
        <title>30 novel species of actinomycetes from the DSMZ collection.</title>
        <authorList>
            <person name="Nouioui I."/>
        </authorList>
    </citation>
    <scope>NUCLEOTIDE SEQUENCE</scope>
    <source>
        <strain evidence="2">DSM 40473</strain>
    </source>
</reference>
<name>A0ABU2SJT8_9ACTN</name>
<comment type="caution">
    <text evidence="2">The sequence shown here is derived from an EMBL/GenBank/DDBJ whole genome shotgun (WGS) entry which is preliminary data.</text>
</comment>
<evidence type="ECO:0000256" key="1">
    <source>
        <dbReference type="SAM" id="MobiDB-lite"/>
    </source>
</evidence>
<proteinExistence type="predicted"/>
<evidence type="ECO:0000313" key="3">
    <source>
        <dbReference type="Proteomes" id="UP001180531"/>
    </source>
</evidence>
<sequence length="77" mass="8731">MTARTRHARTLPETDELYLRLSRFQVTALDPFTPVTAEQALSHFRAARWSGSDGPAAHPLSGGRHRIRPLYERPFST</sequence>
<feature type="region of interest" description="Disordered" evidence="1">
    <location>
        <begin position="52"/>
        <end position="77"/>
    </location>
</feature>
<dbReference type="EMBL" id="JAVRFI010000004">
    <property type="protein sequence ID" value="MDT0449247.1"/>
    <property type="molecule type" value="Genomic_DNA"/>
</dbReference>
<accession>A0ABU2SJT8</accession>
<organism evidence="2 3">
    <name type="scientific">Streptomyces hesseae</name>
    <dbReference type="NCBI Taxonomy" id="3075519"/>
    <lineage>
        <taxon>Bacteria</taxon>
        <taxon>Bacillati</taxon>
        <taxon>Actinomycetota</taxon>
        <taxon>Actinomycetes</taxon>
        <taxon>Kitasatosporales</taxon>
        <taxon>Streptomycetaceae</taxon>
        <taxon>Streptomyces</taxon>
    </lineage>
</organism>